<dbReference type="RefSeq" id="WP_167941335.1">
    <property type="nucleotide sequence ID" value="NZ_JAATJA010000002.1"/>
</dbReference>
<dbReference type="EMBL" id="JAATJA010000002">
    <property type="protein sequence ID" value="NJB68255.1"/>
    <property type="molecule type" value="Genomic_DNA"/>
</dbReference>
<feature type="transmembrane region" description="Helical" evidence="1">
    <location>
        <begin position="179"/>
        <end position="199"/>
    </location>
</feature>
<evidence type="ECO:0000313" key="2">
    <source>
        <dbReference type="EMBL" id="NJB68255.1"/>
    </source>
</evidence>
<feature type="transmembrane region" description="Helical" evidence="1">
    <location>
        <begin position="102"/>
        <end position="122"/>
    </location>
</feature>
<accession>A0A846QS45</accession>
<sequence>MRPPFISFPFMLLALVGLFLSLVVLFILVQVGLVTVAFGKLGLSAGQAFLILLATLFGSGVNLPLFRTGRVVRVPAGPRHMFMDRNGSIQVSPQEMELVDQVVAVNVGGCVIPCLLCVLFLGQVGPSVGLGLALASVCAVCYALARPIPGRGIGVPMLVPPLVAALAAIIFAPEGHGPQVAYIAGCMGILLGADVLHLVDRRFGELLDAPLLSIGGAGTFDGIFVTGIIAVLLA</sequence>
<dbReference type="Pfam" id="PF07758">
    <property type="entry name" value="DUF1614"/>
    <property type="match status" value="1"/>
</dbReference>
<feature type="transmembrane region" description="Helical" evidence="1">
    <location>
        <begin position="45"/>
        <end position="66"/>
    </location>
</feature>
<protein>
    <submittedName>
        <fullName evidence="2">Putative membrane protein</fullName>
    </submittedName>
</protein>
<feature type="transmembrane region" description="Helical" evidence="1">
    <location>
        <begin position="12"/>
        <end position="39"/>
    </location>
</feature>
<keyword evidence="3" id="KW-1185">Reference proteome</keyword>
<keyword evidence="1" id="KW-0812">Transmembrane</keyword>
<evidence type="ECO:0000256" key="1">
    <source>
        <dbReference type="SAM" id="Phobius"/>
    </source>
</evidence>
<dbReference type="AlphaFoldDB" id="A0A846QS45"/>
<comment type="caution">
    <text evidence="2">The sequence shown here is derived from an EMBL/GenBank/DDBJ whole genome shotgun (WGS) entry which is preliminary data.</text>
</comment>
<feature type="transmembrane region" description="Helical" evidence="1">
    <location>
        <begin position="128"/>
        <end position="145"/>
    </location>
</feature>
<reference evidence="2 3" key="1">
    <citation type="submission" date="2020-03" db="EMBL/GenBank/DDBJ databases">
        <title>Genomic Encyclopedia of Type Strains, Phase IV (KMG-IV): sequencing the most valuable type-strain genomes for metagenomic binning, comparative biology and taxonomic classification.</title>
        <authorList>
            <person name="Goeker M."/>
        </authorList>
    </citation>
    <scope>NUCLEOTIDE SEQUENCE [LARGE SCALE GENOMIC DNA]</scope>
    <source>
        <strain evidence="2 3">DSM 24233</strain>
    </source>
</reference>
<feature type="transmembrane region" description="Helical" evidence="1">
    <location>
        <begin position="211"/>
        <end position="233"/>
    </location>
</feature>
<keyword evidence="1" id="KW-0472">Membrane</keyword>
<gene>
    <name evidence="2" type="ORF">GGQ74_001928</name>
</gene>
<name>A0A846QS45_9BACT</name>
<organism evidence="2 3">
    <name type="scientific">Desulfobaculum xiamenense</name>
    <dbReference type="NCBI Taxonomy" id="995050"/>
    <lineage>
        <taxon>Bacteria</taxon>
        <taxon>Pseudomonadati</taxon>
        <taxon>Thermodesulfobacteriota</taxon>
        <taxon>Desulfovibrionia</taxon>
        <taxon>Desulfovibrionales</taxon>
        <taxon>Desulfovibrionaceae</taxon>
        <taxon>Desulfobaculum</taxon>
    </lineage>
</organism>
<evidence type="ECO:0000313" key="3">
    <source>
        <dbReference type="Proteomes" id="UP000580856"/>
    </source>
</evidence>
<keyword evidence="1" id="KW-1133">Transmembrane helix</keyword>
<dbReference type="InterPro" id="IPR011672">
    <property type="entry name" value="DUF1614"/>
</dbReference>
<proteinExistence type="predicted"/>
<feature type="transmembrane region" description="Helical" evidence="1">
    <location>
        <begin position="152"/>
        <end position="173"/>
    </location>
</feature>
<dbReference type="Proteomes" id="UP000580856">
    <property type="component" value="Unassembled WGS sequence"/>
</dbReference>